<evidence type="ECO:0000313" key="2">
    <source>
        <dbReference type="Proteomes" id="UP000233837"/>
    </source>
</evidence>
<reference evidence="1 2" key="2">
    <citation type="journal article" date="2017" name="Nature">
        <title>The Apostasia genome and the evolution of orchids.</title>
        <authorList>
            <person name="Zhang G.Q."/>
            <person name="Liu K.W."/>
            <person name="Li Z."/>
            <person name="Lohaus R."/>
            <person name="Hsiao Y.Y."/>
            <person name="Niu S.C."/>
            <person name="Wang J.Y."/>
            <person name="Lin Y.C."/>
            <person name="Xu Q."/>
            <person name="Chen L.J."/>
            <person name="Yoshida K."/>
            <person name="Fujiwara S."/>
            <person name="Wang Z.W."/>
            <person name="Zhang Y.Q."/>
            <person name="Mitsuda N."/>
            <person name="Wang M."/>
            <person name="Liu G.H."/>
            <person name="Pecoraro L."/>
            <person name="Huang H.X."/>
            <person name="Xiao X.J."/>
            <person name="Lin M."/>
            <person name="Wu X.Y."/>
            <person name="Wu W.L."/>
            <person name="Chen Y.Y."/>
            <person name="Chang S.B."/>
            <person name="Sakamoto S."/>
            <person name="Ohme-Takagi M."/>
            <person name="Yagi M."/>
            <person name="Zeng S.J."/>
            <person name="Shen C.Y."/>
            <person name="Yeh C.M."/>
            <person name="Luo Y.B."/>
            <person name="Tsai W.C."/>
            <person name="Van de Peer Y."/>
            <person name="Liu Z.J."/>
        </authorList>
    </citation>
    <scope>NUCLEOTIDE SEQUENCE [LARGE SCALE GENOMIC DNA]</scope>
    <source>
        <tissue evidence="1">The whole plant</tissue>
    </source>
</reference>
<protein>
    <submittedName>
        <fullName evidence="1">Tubby-like F-box protein 7</fullName>
    </submittedName>
</protein>
<keyword evidence="2" id="KW-1185">Reference proteome</keyword>
<reference evidence="1 2" key="1">
    <citation type="journal article" date="2016" name="Sci. Rep.">
        <title>The Dendrobium catenatum Lindl. genome sequence provides insights into polysaccharide synthase, floral development and adaptive evolution.</title>
        <authorList>
            <person name="Zhang G.Q."/>
            <person name="Xu Q."/>
            <person name="Bian C."/>
            <person name="Tsai W.C."/>
            <person name="Yeh C.M."/>
            <person name="Liu K.W."/>
            <person name="Yoshida K."/>
            <person name="Zhang L.S."/>
            <person name="Chang S.B."/>
            <person name="Chen F."/>
            <person name="Shi Y."/>
            <person name="Su Y.Y."/>
            <person name="Zhang Y.Q."/>
            <person name="Chen L.J."/>
            <person name="Yin Y."/>
            <person name="Lin M."/>
            <person name="Huang H."/>
            <person name="Deng H."/>
            <person name="Wang Z.W."/>
            <person name="Zhu S.L."/>
            <person name="Zhao X."/>
            <person name="Deng C."/>
            <person name="Niu S.C."/>
            <person name="Huang J."/>
            <person name="Wang M."/>
            <person name="Liu G.H."/>
            <person name="Yang H.J."/>
            <person name="Xiao X.J."/>
            <person name="Hsiao Y.Y."/>
            <person name="Wu W.L."/>
            <person name="Chen Y.Y."/>
            <person name="Mitsuda N."/>
            <person name="Ohme-Takagi M."/>
            <person name="Luo Y.B."/>
            <person name="Van de Peer Y."/>
            <person name="Liu Z.J."/>
        </authorList>
    </citation>
    <scope>NUCLEOTIDE SEQUENCE [LARGE SCALE GENOMIC DNA]</scope>
    <source>
        <tissue evidence="1">The whole plant</tissue>
    </source>
</reference>
<evidence type="ECO:0000313" key="1">
    <source>
        <dbReference type="EMBL" id="PKU74032.1"/>
    </source>
</evidence>
<dbReference type="EMBL" id="KZ502700">
    <property type="protein sequence ID" value="PKU74032.1"/>
    <property type="molecule type" value="Genomic_DNA"/>
</dbReference>
<dbReference type="AlphaFoldDB" id="A0A2I0WEI9"/>
<gene>
    <name evidence="1" type="primary">TULP7</name>
    <name evidence="1" type="ORF">MA16_Dca011742</name>
</gene>
<name>A0A2I0WEI9_9ASPA</name>
<accession>A0A2I0WEI9</accession>
<dbReference type="Proteomes" id="UP000233837">
    <property type="component" value="Unassembled WGS sequence"/>
</dbReference>
<proteinExistence type="predicted"/>
<sequence length="232" mass="25951">MLSELLAEIIKRVEASEDQCLLRKSVVACTCVFRKWMEVTTSIVRSLQESGMTPFLRFLSRSDICSPWRYHPNVVAEAEIPEQDFTKESSSRPRRQGRSPTNVRLLSDVVPPLIANFLPDSGLLPIVGLFTEHLSDVGFFSIVGFLLDSILLNFVVRQQSFQPLSPADYSPSDLCCPPTKVLLTSITHQLQSIRPPSPANYGPPDLHLPPTTFLPTFCRLPTTILLTSITRL</sequence>
<organism evidence="1 2">
    <name type="scientific">Dendrobium catenatum</name>
    <dbReference type="NCBI Taxonomy" id="906689"/>
    <lineage>
        <taxon>Eukaryota</taxon>
        <taxon>Viridiplantae</taxon>
        <taxon>Streptophyta</taxon>
        <taxon>Embryophyta</taxon>
        <taxon>Tracheophyta</taxon>
        <taxon>Spermatophyta</taxon>
        <taxon>Magnoliopsida</taxon>
        <taxon>Liliopsida</taxon>
        <taxon>Asparagales</taxon>
        <taxon>Orchidaceae</taxon>
        <taxon>Epidendroideae</taxon>
        <taxon>Malaxideae</taxon>
        <taxon>Dendrobiinae</taxon>
        <taxon>Dendrobium</taxon>
    </lineage>
</organism>